<accession>A0A8H5H3H3</accession>
<evidence type="ECO:0000313" key="3">
    <source>
        <dbReference type="Proteomes" id="UP000518752"/>
    </source>
</evidence>
<keyword evidence="3" id="KW-1185">Reference proteome</keyword>
<dbReference type="OrthoDB" id="4334193at2759"/>
<name>A0A8H5H3H3_9AGAR</name>
<organism evidence="2 3">
    <name type="scientific">Collybiopsis confluens</name>
    <dbReference type="NCBI Taxonomy" id="2823264"/>
    <lineage>
        <taxon>Eukaryota</taxon>
        <taxon>Fungi</taxon>
        <taxon>Dikarya</taxon>
        <taxon>Basidiomycota</taxon>
        <taxon>Agaricomycotina</taxon>
        <taxon>Agaricomycetes</taxon>
        <taxon>Agaricomycetidae</taxon>
        <taxon>Agaricales</taxon>
        <taxon>Marasmiineae</taxon>
        <taxon>Omphalotaceae</taxon>
        <taxon>Collybiopsis</taxon>
    </lineage>
</organism>
<feature type="signal peptide" evidence="1">
    <location>
        <begin position="1"/>
        <end position="19"/>
    </location>
</feature>
<proteinExistence type="predicted"/>
<dbReference type="Proteomes" id="UP000518752">
    <property type="component" value="Unassembled WGS sequence"/>
</dbReference>
<evidence type="ECO:0000256" key="1">
    <source>
        <dbReference type="SAM" id="SignalP"/>
    </source>
</evidence>
<dbReference type="Gene3D" id="3.50.30.30">
    <property type="match status" value="1"/>
</dbReference>
<dbReference type="AlphaFoldDB" id="A0A8H5H3H3"/>
<protein>
    <submittedName>
        <fullName evidence="2">Uncharacterized protein</fullName>
    </submittedName>
</protein>
<dbReference type="EMBL" id="JAACJN010000093">
    <property type="protein sequence ID" value="KAF5376007.1"/>
    <property type="molecule type" value="Genomic_DNA"/>
</dbReference>
<feature type="chain" id="PRO_5034500753" evidence="1">
    <location>
        <begin position="20"/>
        <end position="533"/>
    </location>
</feature>
<comment type="caution">
    <text evidence="2">The sequence shown here is derived from an EMBL/GenBank/DDBJ whole genome shotgun (WGS) entry which is preliminary data.</text>
</comment>
<reference evidence="2 3" key="1">
    <citation type="journal article" date="2020" name="ISME J.">
        <title>Uncovering the hidden diversity of litter-decomposition mechanisms in mushroom-forming fungi.</title>
        <authorList>
            <person name="Floudas D."/>
            <person name="Bentzer J."/>
            <person name="Ahren D."/>
            <person name="Johansson T."/>
            <person name="Persson P."/>
            <person name="Tunlid A."/>
        </authorList>
    </citation>
    <scope>NUCLEOTIDE SEQUENCE [LARGE SCALE GENOMIC DNA]</scope>
    <source>
        <strain evidence="2 3">CBS 406.79</strain>
    </source>
</reference>
<sequence>MYRLNMLPFLLPYVLYAAGTTTPPTLTQFDQQRFQDRLWQTNLRGPRWTGNDNQNTLTNLVAQSMQLAGLQVQMLNYTFDRWDPRWWSLTLGLTNGTFLGLPTTGYWPYSGDSGVAGVTAPLYDAGSFAVNSTSQTAVNATLDLTNLPEGGSIVFFDNPSPTRNYSLPGYELLGTSRNIDADTEIPEIGNLTNPHWQSAKTLNFTQLQPMGVSAVIASWVNTSDDDASLQFLPNSGAPGNGSLHYDIPALYVGNSTGEVIRELVANGEVDTATVVLNAPSVQATSSTVIGHLSGTAQTNATIIVYTHSDGPSIIEENGPILLLTMAEVFARNRLSINIDFVITTGERQIYIPAHFISLTLFSVAGHVSGGHLNESNWMNTRPDLLANARAAIVCEHFGAVEWKDDFSTGVPVYQPTGRLEPMWTMANGSSASDILHQLYINAFNDTSDDLRMALLSPQIVNNQTSMWYGAGGSSILGYSDIPTIGIIPQPDYLWAQMVDGGWSRLDVPEAVEQINVILRLLTMINDAFVAGQI</sequence>
<keyword evidence="1" id="KW-0732">Signal</keyword>
<evidence type="ECO:0000313" key="2">
    <source>
        <dbReference type="EMBL" id="KAF5376007.1"/>
    </source>
</evidence>
<dbReference type="SUPFAM" id="SSF53187">
    <property type="entry name" value="Zn-dependent exopeptidases"/>
    <property type="match status" value="1"/>
</dbReference>
<gene>
    <name evidence="2" type="ORF">D9757_008815</name>
</gene>
<dbReference type="Gene3D" id="3.40.630.10">
    <property type="entry name" value="Zn peptidases"/>
    <property type="match status" value="1"/>
</dbReference>